<organism evidence="1 2">
    <name type="scientific">Sinorhizobium meliloti CCNWSX0020</name>
    <dbReference type="NCBI Taxonomy" id="1107881"/>
    <lineage>
        <taxon>Bacteria</taxon>
        <taxon>Pseudomonadati</taxon>
        <taxon>Pseudomonadota</taxon>
        <taxon>Alphaproteobacteria</taxon>
        <taxon>Hyphomicrobiales</taxon>
        <taxon>Rhizobiaceae</taxon>
        <taxon>Sinorhizobium/Ensifer group</taxon>
        <taxon>Sinorhizobium</taxon>
    </lineage>
</organism>
<dbReference type="Proteomes" id="UP000004038">
    <property type="component" value="Unassembled WGS sequence"/>
</dbReference>
<reference evidence="1 2" key="1">
    <citation type="journal article" date="2012" name="J. Bacteriol.">
        <title>Draft Genome Sequence of Sinorhizobium meliloti CCNWSX0020, a Nitrogen-Fixing Symbiont with Copper Tolerance Capability Isolated from Lead-Zinc Mine Tailings.</title>
        <authorList>
            <person name="Li Z."/>
            <person name="Ma Z."/>
            <person name="Hao X."/>
            <person name="Wei G."/>
        </authorList>
    </citation>
    <scope>NUCLEOTIDE SEQUENCE [LARGE SCALE GENOMIC DNA]</scope>
    <source>
        <strain evidence="1 2">CCNWSX0020</strain>
    </source>
</reference>
<dbReference type="AlphaFoldDB" id="H0G8T5"/>
<name>H0G8T5_RHIML</name>
<dbReference type="PATRIC" id="fig|1107881.3.peg.5993"/>
<sequence length="142" mass="15079">MFSHLSLAASAAVGGILVFIGTQTVNALWIILGAREEGRKLERAELDSATNKAIGELRDEADRARFNRRLCIERAGCTSTQQVSASKDRLNQAARAVVGTALIGAQGATPADQDKIDETVAGLCGARAWTQSECARHDAAQQ</sequence>
<dbReference type="EMBL" id="AGVV01000093">
    <property type="protein sequence ID" value="EHK74289.1"/>
    <property type="molecule type" value="Genomic_DNA"/>
</dbReference>
<evidence type="ECO:0000313" key="1">
    <source>
        <dbReference type="EMBL" id="EHK74289.1"/>
    </source>
</evidence>
<proteinExistence type="predicted"/>
<protein>
    <submittedName>
        <fullName evidence="1">Uncharacterized protein</fullName>
    </submittedName>
</protein>
<evidence type="ECO:0000313" key="2">
    <source>
        <dbReference type="Proteomes" id="UP000004038"/>
    </source>
</evidence>
<gene>
    <name evidence="1" type="ORF">SM0020_29630</name>
</gene>
<accession>H0G8T5</accession>